<accession>A0A850NES0</accession>
<dbReference type="InterPro" id="IPR006685">
    <property type="entry name" value="MscS_channel_2nd"/>
</dbReference>
<dbReference type="Proteomes" id="UP000558089">
    <property type="component" value="Unassembled WGS sequence"/>
</dbReference>
<feature type="transmembrane region" description="Helical" evidence="5">
    <location>
        <begin position="155"/>
        <end position="176"/>
    </location>
</feature>
<keyword evidence="8" id="KW-1185">Reference proteome</keyword>
<feature type="transmembrane region" description="Helical" evidence="5">
    <location>
        <begin position="109"/>
        <end position="128"/>
    </location>
</feature>
<organism evidence="7 8">
    <name type="scientific">Flagellimonas chongwuensis</name>
    <dbReference type="NCBI Taxonomy" id="2697365"/>
    <lineage>
        <taxon>Bacteria</taxon>
        <taxon>Pseudomonadati</taxon>
        <taxon>Bacteroidota</taxon>
        <taxon>Flavobacteriia</taxon>
        <taxon>Flavobacteriales</taxon>
        <taxon>Flavobacteriaceae</taxon>
        <taxon>Flagellimonas</taxon>
    </lineage>
</organism>
<evidence type="ECO:0000256" key="5">
    <source>
        <dbReference type="SAM" id="Phobius"/>
    </source>
</evidence>
<sequence>MIFDFIQSYCVLSAFYLIFVDMESFYDNVSKESLIYLGVALFVLIVLYWSTSVVLKRLGKNPKYLLPKSAFRRLAFPLVLIFISVLLRMKALRDLLNLEDAEYWFKKASTLLFIFAMAWVMIAILKIAKKIVIKNYDMGVADNLKARKVYTQFTILERIFIFIIILLGIGFILMSFEEIREVGISIFASAGVAGIIIGFSAQQFIGTILAGIQIAIAQPIKLDDVVIVEGEWGRIEEITLTYVVVSIWDKRRLIVPTPYFINQPFQNWTKTSSDLLGTVFLYVDYNVPFDKIREEQTRILKNTDLWDGKVDVVQVTDTKPNYVEIRTLVSAKDSPTAWDLRVHVREKLIVFLQENYPESIARTTRLKVEHQNENENQTDS</sequence>
<feature type="domain" description="Mechanosensitive ion channel MscS" evidence="6">
    <location>
        <begin position="206"/>
        <end position="270"/>
    </location>
</feature>
<feature type="transmembrane region" description="Helical" evidence="5">
    <location>
        <begin position="34"/>
        <end position="58"/>
    </location>
</feature>
<dbReference type="EMBL" id="WYET01000001">
    <property type="protein sequence ID" value="NVN16938.1"/>
    <property type="molecule type" value="Genomic_DNA"/>
</dbReference>
<protein>
    <submittedName>
        <fullName evidence="7">Mechanosensitive ion channel</fullName>
    </submittedName>
</protein>
<dbReference type="SUPFAM" id="SSF50182">
    <property type="entry name" value="Sm-like ribonucleoproteins"/>
    <property type="match status" value="1"/>
</dbReference>
<evidence type="ECO:0000259" key="6">
    <source>
        <dbReference type="Pfam" id="PF00924"/>
    </source>
</evidence>
<comment type="subcellular location">
    <subcellularLocation>
        <location evidence="1">Membrane</location>
    </subcellularLocation>
</comment>
<feature type="transmembrane region" description="Helical" evidence="5">
    <location>
        <begin position="182"/>
        <end position="201"/>
    </location>
</feature>
<comment type="caution">
    <text evidence="7">The sequence shown here is derived from an EMBL/GenBank/DDBJ whole genome shotgun (WGS) entry which is preliminary data.</text>
</comment>
<keyword evidence="4 5" id="KW-0472">Membrane</keyword>
<proteinExistence type="predicted"/>
<gene>
    <name evidence="7" type="ORF">GUA46_01185</name>
</gene>
<evidence type="ECO:0000256" key="1">
    <source>
        <dbReference type="ARBA" id="ARBA00004370"/>
    </source>
</evidence>
<evidence type="ECO:0000256" key="4">
    <source>
        <dbReference type="ARBA" id="ARBA00023136"/>
    </source>
</evidence>
<dbReference type="InterPro" id="IPR023408">
    <property type="entry name" value="MscS_beta-dom_sf"/>
</dbReference>
<evidence type="ECO:0000256" key="3">
    <source>
        <dbReference type="ARBA" id="ARBA00022989"/>
    </source>
</evidence>
<dbReference type="Gene3D" id="1.10.287.1260">
    <property type="match status" value="1"/>
</dbReference>
<name>A0A850NES0_9FLAO</name>
<keyword evidence="3 5" id="KW-1133">Transmembrane helix</keyword>
<dbReference type="InterPro" id="IPR010920">
    <property type="entry name" value="LSM_dom_sf"/>
</dbReference>
<dbReference type="Pfam" id="PF00924">
    <property type="entry name" value="MS_channel_2nd"/>
    <property type="match status" value="1"/>
</dbReference>
<reference evidence="7 8" key="1">
    <citation type="submission" date="2020-01" db="EMBL/GenBank/DDBJ databases">
        <title>Draft Genome Analysis of Muricauda sp. HICW Isolated from coastal seawater of PR China.</title>
        <authorList>
            <person name="Chen M.-X."/>
        </authorList>
    </citation>
    <scope>NUCLEOTIDE SEQUENCE [LARGE SCALE GENOMIC DNA]</scope>
    <source>
        <strain evidence="7 8">HICW</strain>
    </source>
</reference>
<dbReference type="Gene3D" id="2.30.30.60">
    <property type="match status" value="1"/>
</dbReference>
<feature type="transmembrane region" description="Helical" evidence="5">
    <location>
        <begin position="70"/>
        <end position="89"/>
    </location>
</feature>
<dbReference type="PANTHER" id="PTHR30566">
    <property type="entry name" value="YNAI-RELATED MECHANOSENSITIVE ION CHANNEL"/>
    <property type="match status" value="1"/>
</dbReference>
<dbReference type="PANTHER" id="PTHR30566:SF25">
    <property type="entry name" value="INNER MEMBRANE PROTEIN"/>
    <property type="match status" value="1"/>
</dbReference>
<dbReference type="GO" id="GO:0008381">
    <property type="term" value="F:mechanosensitive monoatomic ion channel activity"/>
    <property type="evidence" value="ECO:0007669"/>
    <property type="project" value="UniProtKB-ARBA"/>
</dbReference>
<evidence type="ECO:0000256" key="2">
    <source>
        <dbReference type="ARBA" id="ARBA00022692"/>
    </source>
</evidence>
<evidence type="ECO:0000313" key="7">
    <source>
        <dbReference type="EMBL" id="NVN16938.1"/>
    </source>
</evidence>
<keyword evidence="2 5" id="KW-0812">Transmembrane</keyword>
<dbReference type="GO" id="GO:0016020">
    <property type="term" value="C:membrane"/>
    <property type="evidence" value="ECO:0007669"/>
    <property type="project" value="UniProtKB-SubCell"/>
</dbReference>
<evidence type="ECO:0000313" key="8">
    <source>
        <dbReference type="Proteomes" id="UP000558089"/>
    </source>
</evidence>
<dbReference type="AlphaFoldDB" id="A0A850NES0"/>